<dbReference type="Proteomes" id="UP000321224">
    <property type="component" value="Unassembled WGS sequence"/>
</dbReference>
<evidence type="ECO:0000256" key="1">
    <source>
        <dbReference type="SAM" id="MobiDB-lite"/>
    </source>
</evidence>
<sequence>MAMERERMDATRIGRKPRPGRSSASVRAAAPTEEVPRLVGPLPIPFERLALVAWVLGRERAGTLLGELGEESAVRAREHLQRLSALPSAQRQAKVALEFGERADAAARLRRLMSDAPPMLRREIFRRLPPYHRTLFPDASLAPQATEVPPALGALADRLIREATR</sequence>
<name>A0A511HB40_9BACT</name>
<organism evidence="2 3">
    <name type="scientific">Myxococcus virescens</name>
    <dbReference type="NCBI Taxonomy" id="83456"/>
    <lineage>
        <taxon>Bacteria</taxon>
        <taxon>Pseudomonadati</taxon>
        <taxon>Myxococcota</taxon>
        <taxon>Myxococcia</taxon>
        <taxon>Myxococcales</taxon>
        <taxon>Cystobacterineae</taxon>
        <taxon>Myxococcaceae</taxon>
        <taxon>Myxococcus</taxon>
    </lineage>
</organism>
<dbReference type="EMBL" id="BJVY01000011">
    <property type="protein sequence ID" value="GEL70752.1"/>
    <property type="molecule type" value="Genomic_DNA"/>
</dbReference>
<feature type="region of interest" description="Disordered" evidence="1">
    <location>
        <begin position="1"/>
        <end position="32"/>
    </location>
</feature>
<accession>A0A511HB40</accession>
<proteinExistence type="predicted"/>
<feature type="compositionally biased region" description="Basic and acidic residues" evidence="1">
    <location>
        <begin position="1"/>
        <end position="12"/>
    </location>
</feature>
<evidence type="ECO:0000313" key="2">
    <source>
        <dbReference type="EMBL" id="GEL70752.1"/>
    </source>
</evidence>
<dbReference type="AlphaFoldDB" id="A0A511HB40"/>
<gene>
    <name evidence="2" type="ORF">MVI01_25360</name>
</gene>
<reference evidence="2 3" key="1">
    <citation type="submission" date="2019-07" db="EMBL/GenBank/DDBJ databases">
        <title>Whole genome shotgun sequence of Myxococcus virescens NBRC 100334.</title>
        <authorList>
            <person name="Hosoyama A."/>
            <person name="Uohara A."/>
            <person name="Ohji S."/>
            <person name="Ichikawa N."/>
        </authorList>
    </citation>
    <scope>NUCLEOTIDE SEQUENCE [LARGE SCALE GENOMIC DNA]</scope>
    <source>
        <strain evidence="2 3">NBRC 100334</strain>
    </source>
</reference>
<protein>
    <submittedName>
        <fullName evidence="2">Uncharacterized protein</fullName>
    </submittedName>
</protein>
<evidence type="ECO:0000313" key="3">
    <source>
        <dbReference type="Proteomes" id="UP000321224"/>
    </source>
</evidence>
<comment type="caution">
    <text evidence="2">The sequence shown here is derived from an EMBL/GenBank/DDBJ whole genome shotgun (WGS) entry which is preliminary data.</text>
</comment>